<sequence>MIAGIPLAKENRGAGFDGVTKPSLDTDQAKTQSQTTKGSHGPEASELPSLDTPGLSRGTLGTIGRYKLIREIGRGGYGIVFLASDTELHREVAVKIARPEITDSEEGVERFLREAQIAGTLRHPGIIPVFDCGVEGKLHYYVMPYIDSQHLGKWMDARKDDPVDEKQAAEWVRDIAAAIHYGHEQGVVHRDIKPQNILLNASSESPSGFSPVVLDFGLCGVEQSASVSTSVLAGTPNFMSPEQAMFGRKRITKQSDIYSIGAVLYRMLTGETPHPATTLPEAILMLHNEPVRSPRTIRPELSKRLETICMKCLRKEPERRYESAKALADDLGRFLSGETLSAKPESRWERLQFSLRYRDWEARLGWSAIGISVGSFIWAFVGALLIVARDGSNPVVIEHMPALLMFETLIVLPVHGYVVYQGWLMVKRTTKFVQLAISAALCGAWAIFHWVSLFQGSTSLKIYEGQEYAHVMVFLLISAAFTVISVIFAVGYWLARGRHRSERDLISSTG</sequence>
<dbReference type="PANTHER" id="PTHR43289:SF34">
    <property type="entry name" value="SERINE_THREONINE-PROTEIN KINASE YBDM-RELATED"/>
    <property type="match status" value="1"/>
</dbReference>
<comment type="caution">
    <text evidence="9">The sequence shown here is derived from an EMBL/GenBank/DDBJ whole genome shotgun (WGS) entry which is preliminary data.</text>
</comment>
<dbReference type="PATRIC" id="fig|1263870.3.peg.1894"/>
<evidence type="ECO:0000313" key="10">
    <source>
        <dbReference type="Proteomes" id="UP000011885"/>
    </source>
</evidence>
<evidence type="ECO:0000256" key="3">
    <source>
        <dbReference type="ARBA" id="ARBA00022777"/>
    </source>
</evidence>
<dbReference type="PANTHER" id="PTHR43289">
    <property type="entry name" value="MITOGEN-ACTIVATED PROTEIN KINASE KINASE KINASE 20-RELATED"/>
    <property type="match status" value="1"/>
</dbReference>
<dbReference type="PROSITE" id="PS50011">
    <property type="entry name" value="PROTEIN_KINASE_DOM"/>
    <property type="match status" value="1"/>
</dbReference>
<evidence type="ECO:0000313" key="9">
    <source>
        <dbReference type="EMBL" id="EMI56827.1"/>
    </source>
</evidence>
<dbReference type="Gene3D" id="1.10.510.10">
    <property type="entry name" value="Transferase(Phosphotransferase) domain 1"/>
    <property type="match status" value="1"/>
</dbReference>
<feature type="compositionally biased region" description="Polar residues" evidence="6">
    <location>
        <begin position="23"/>
        <end position="38"/>
    </location>
</feature>
<keyword evidence="7" id="KW-1133">Transmembrane helix</keyword>
<keyword evidence="1" id="KW-0808">Transferase</keyword>
<keyword evidence="2 5" id="KW-0547">Nucleotide-binding</keyword>
<keyword evidence="7" id="KW-0812">Transmembrane</keyword>
<keyword evidence="9" id="KW-0723">Serine/threonine-protein kinase</keyword>
<evidence type="ECO:0000256" key="5">
    <source>
        <dbReference type="PROSITE-ProRule" id="PRU10141"/>
    </source>
</evidence>
<dbReference type="SUPFAM" id="SSF56112">
    <property type="entry name" value="Protein kinase-like (PK-like)"/>
    <property type="match status" value="1"/>
</dbReference>
<feature type="transmembrane region" description="Helical" evidence="7">
    <location>
        <begin position="364"/>
        <end position="388"/>
    </location>
</feature>
<organism evidence="9 10">
    <name type="scientific">Rhodopirellula sallentina SM41</name>
    <dbReference type="NCBI Taxonomy" id="1263870"/>
    <lineage>
        <taxon>Bacteria</taxon>
        <taxon>Pseudomonadati</taxon>
        <taxon>Planctomycetota</taxon>
        <taxon>Planctomycetia</taxon>
        <taxon>Pirellulales</taxon>
        <taxon>Pirellulaceae</taxon>
        <taxon>Rhodopirellula</taxon>
    </lineage>
</organism>
<keyword evidence="10" id="KW-1185">Reference proteome</keyword>
<dbReference type="PROSITE" id="PS00107">
    <property type="entry name" value="PROTEIN_KINASE_ATP"/>
    <property type="match status" value="1"/>
</dbReference>
<dbReference type="InterPro" id="IPR008271">
    <property type="entry name" value="Ser/Thr_kinase_AS"/>
</dbReference>
<protein>
    <submittedName>
        <fullName evidence="9">Serine/threonine protein kinase with PASTA sensor(S)</fullName>
    </submittedName>
</protein>
<dbReference type="InterPro" id="IPR011009">
    <property type="entry name" value="Kinase-like_dom_sf"/>
</dbReference>
<evidence type="ECO:0000256" key="1">
    <source>
        <dbReference type="ARBA" id="ARBA00022679"/>
    </source>
</evidence>
<dbReference type="EMBL" id="ANOH01000121">
    <property type="protein sequence ID" value="EMI56827.1"/>
    <property type="molecule type" value="Genomic_DNA"/>
</dbReference>
<dbReference type="Pfam" id="PF00069">
    <property type="entry name" value="Pkinase"/>
    <property type="match status" value="1"/>
</dbReference>
<dbReference type="CDD" id="cd14014">
    <property type="entry name" value="STKc_PknB_like"/>
    <property type="match status" value="1"/>
</dbReference>
<accession>M5U5U1</accession>
<gene>
    <name evidence="9" type="ORF">RSSM_01770</name>
</gene>
<dbReference type="SMART" id="SM00220">
    <property type="entry name" value="S_TKc"/>
    <property type="match status" value="1"/>
</dbReference>
<dbReference type="InterPro" id="IPR017441">
    <property type="entry name" value="Protein_kinase_ATP_BS"/>
</dbReference>
<evidence type="ECO:0000259" key="8">
    <source>
        <dbReference type="PROSITE" id="PS50011"/>
    </source>
</evidence>
<dbReference type="InterPro" id="IPR000719">
    <property type="entry name" value="Prot_kinase_dom"/>
</dbReference>
<dbReference type="GO" id="GO:0004674">
    <property type="term" value="F:protein serine/threonine kinase activity"/>
    <property type="evidence" value="ECO:0007669"/>
    <property type="project" value="UniProtKB-KW"/>
</dbReference>
<name>M5U5U1_9BACT</name>
<keyword evidence="4 5" id="KW-0067">ATP-binding</keyword>
<proteinExistence type="predicted"/>
<dbReference type="Proteomes" id="UP000011885">
    <property type="component" value="Unassembled WGS sequence"/>
</dbReference>
<keyword evidence="7" id="KW-0472">Membrane</keyword>
<evidence type="ECO:0000256" key="4">
    <source>
        <dbReference type="ARBA" id="ARBA00022840"/>
    </source>
</evidence>
<feature type="transmembrane region" description="Helical" evidence="7">
    <location>
        <begin position="471"/>
        <end position="495"/>
    </location>
</feature>
<dbReference type="AlphaFoldDB" id="M5U5U1"/>
<evidence type="ECO:0000256" key="6">
    <source>
        <dbReference type="SAM" id="MobiDB-lite"/>
    </source>
</evidence>
<feature type="domain" description="Protein kinase" evidence="8">
    <location>
        <begin position="66"/>
        <end position="335"/>
    </location>
</feature>
<dbReference type="PROSITE" id="PS00108">
    <property type="entry name" value="PROTEIN_KINASE_ST"/>
    <property type="match status" value="1"/>
</dbReference>
<reference evidence="9 10" key="1">
    <citation type="journal article" date="2013" name="Mar. Genomics">
        <title>Expression of sulfatases in Rhodopirellula baltica and the diversity of sulfatases in the genus Rhodopirellula.</title>
        <authorList>
            <person name="Wegner C.E."/>
            <person name="Richter-Heitmann T."/>
            <person name="Klindworth A."/>
            <person name="Klockow C."/>
            <person name="Richter M."/>
            <person name="Achstetter T."/>
            <person name="Glockner F.O."/>
            <person name="Harder J."/>
        </authorList>
    </citation>
    <scope>NUCLEOTIDE SEQUENCE [LARGE SCALE GENOMIC DNA]</scope>
    <source>
        <strain evidence="9 10">SM41</strain>
    </source>
</reference>
<evidence type="ECO:0000256" key="2">
    <source>
        <dbReference type="ARBA" id="ARBA00022741"/>
    </source>
</evidence>
<feature type="transmembrane region" description="Helical" evidence="7">
    <location>
        <begin position="432"/>
        <end position="451"/>
    </location>
</feature>
<feature type="binding site" evidence="5">
    <location>
        <position position="95"/>
    </location>
    <ligand>
        <name>ATP</name>
        <dbReference type="ChEBI" id="CHEBI:30616"/>
    </ligand>
</feature>
<dbReference type="Gene3D" id="3.30.200.20">
    <property type="entry name" value="Phosphorylase Kinase, domain 1"/>
    <property type="match status" value="1"/>
</dbReference>
<keyword evidence="3 9" id="KW-0418">Kinase</keyword>
<dbReference type="GO" id="GO:0005524">
    <property type="term" value="F:ATP binding"/>
    <property type="evidence" value="ECO:0007669"/>
    <property type="project" value="UniProtKB-UniRule"/>
</dbReference>
<evidence type="ECO:0000256" key="7">
    <source>
        <dbReference type="SAM" id="Phobius"/>
    </source>
</evidence>
<feature type="transmembrane region" description="Helical" evidence="7">
    <location>
        <begin position="400"/>
        <end position="420"/>
    </location>
</feature>
<feature type="region of interest" description="Disordered" evidence="6">
    <location>
        <begin position="11"/>
        <end position="56"/>
    </location>
</feature>